<dbReference type="HOGENOM" id="CLU_2193212_0_0_7"/>
<name>A5GCB6_GEOUR</name>
<reference evidence="1 2" key="1">
    <citation type="submission" date="2007-05" db="EMBL/GenBank/DDBJ databases">
        <title>Complete sequence of Geobacter uraniireducens Rf4.</title>
        <authorList>
            <consortium name="US DOE Joint Genome Institute"/>
            <person name="Copeland A."/>
            <person name="Lucas S."/>
            <person name="Lapidus A."/>
            <person name="Barry K."/>
            <person name="Detter J.C."/>
            <person name="Glavina del Rio T."/>
            <person name="Hammon N."/>
            <person name="Israni S."/>
            <person name="Dalin E."/>
            <person name="Tice H."/>
            <person name="Pitluck S."/>
            <person name="Chertkov O."/>
            <person name="Brettin T."/>
            <person name="Bruce D."/>
            <person name="Han C."/>
            <person name="Schmutz J."/>
            <person name="Larimer F."/>
            <person name="Land M."/>
            <person name="Hauser L."/>
            <person name="Kyrpides N."/>
            <person name="Mikhailova N."/>
            <person name="Shelobolina E."/>
            <person name="Aklujkar M."/>
            <person name="Lovley D."/>
            <person name="Richardson P."/>
        </authorList>
    </citation>
    <scope>NUCLEOTIDE SEQUENCE [LARGE SCALE GENOMIC DNA]</scope>
    <source>
        <strain evidence="1 2">Rf4</strain>
    </source>
</reference>
<dbReference type="EMBL" id="CP000698">
    <property type="protein sequence ID" value="ABQ24779.1"/>
    <property type="molecule type" value="Genomic_DNA"/>
</dbReference>
<proteinExistence type="predicted"/>
<accession>A5GCB6</accession>
<organism evidence="1 2">
    <name type="scientific">Geotalea uraniireducens (strain Rf4)</name>
    <name type="common">Geobacter uraniireducens</name>
    <dbReference type="NCBI Taxonomy" id="351605"/>
    <lineage>
        <taxon>Bacteria</taxon>
        <taxon>Pseudomonadati</taxon>
        <taxon>Thermodesulfobacteriota</taxon>
        <taxon>Desulfuromonadia</taxon>
        <taxon>Geobacterales</taxon>
        <taxon>Geobacteraceae</taxon>
        <taxon>Geotalea</taxon>
    </lineage>
</organism>
<dbReference type="STRING" id="351605.Gura_0567"/>
<evidence type="ECO:0000313" key="1">
    <source>
        <dbReference type="EMBL" id="ABQ24779.1"/>
    </source>
</evidence>
<sequence length="108" mass="12289">MGTNRWAGSTSKHYQNRHLWALILCYSIRHQVCNITLQFCNTGDYLVEIQGERVGISGDSILNWIIMRQNVNTSLLSIQKWEIGEKHPGGPSLKLLNILDRKGIEALI</sequence>
<evidence type="ECO:0000313" key="2">
    <source>
        <dbReference type="Proteomes" id="UP000006695"/>
    </source>
</evidence>
<gene>
    <name evidence="1" type="ordered locus">Gura_0567</name>
</gene>
<dbReference type="AlphaFoldDB" id="A5GCB6"/>
<protein>
    <submittedName>
        <fullName evidence="1">Uncharacterized protein</fullName>
    </submittedName>
</protein>
<dbReference type="KEGG" id="gur:Gura_0567"/>
<dbReference type="Proteomes" id="UP000006695">
    <property type="component" value="Chromosome"/>
</dbReference>
<keyword evidence="2" id="KW-1185">Reference proteome</keyword>